<name>A0AAD1ZPN0_9LAMI</name>
<dbReference type="Pfam" id="PF15072">
    <property type="entry name" value="HROB"/>
    <property type="match status" value="1"/>
</dbReference>
<feature type="compositionally biased region" description="Low complexity" evidence="1">
    <location>
        <begin position="11"/>
        <end position="23"/>
    </location>
</feature>
<keyword evidence="4" id="KW-1185">Reference proteome</keyword>
<evidence type="ECO:0000259" key="2">
    <source>
        <dbReference type="Pfam" id="PF15072"/>
    </source>
</evidence>
<feature type="compositionally biased region" description="Acidic residues" evidence="1">
    <location>
        <begin position="32"/>
        <end position="45"/>
    </location>
</feature>
<feature type="region of interest" description="Disordered" evidence="1">
    <location>
        <begin position="120"/>
        <end position="142"/>
    </location>
</feature>
<dbReference type="PANTHER" id="PTHR14523">
    <property type="entry name" value="UNCHARACTERIZED PROTEIN C17ORF53 HOMOLOG"/>
    <property type="match status" value="1"/>
</dbReference>
<gene>
    <name evidence="3" type="ORF">FPE_LOCUS21131</name>
</gene>
<dbReference type="InterPro" id="IPR058570">
    <property type="entry name" value="HROB_OB"/>
</dbReference>
<dbReference type="EMBL" id="OU503048">
    <property type="protein sequence ID" value="CAI9773701.1"/>
    <property type="molecule type" value="Genomic_DNA"/>
</dbReference>
<dbReference type="GO" id="GO:0000725">
    <property type="term" value="P:recombinational repair"/>
    <property type="evidence" value="ECO:0007669"/>
    <property type="project" value="InterPro"/>
</dbReference>
<proteinExistence type="predicted"/>
<dbReference type="AlphaFoldDB" id="A0AAD1ZPN0"/>
<sequence>MGRKPQVQVHSNSNIPSFSFPPNDESCKTENEMEPWETLDVDDSDLPALLRPCKRQFRHHPPPSTSIANPFPRSPVSLSSQREDLHTSCQQPPPSTSKHSSQIPGPAGVVQTAMLRKSMDQSNRNFVSSQDNQMDGDNDSNNVIPTQEYIRRAMEDNSEFDEDFTRNPWFCALDYLGTVNGVIPCTSVSSIKKCLNVGKVDKVVAVIKSCTPNGLGGLIVTLKDPTGTIGASIHHKVLTESEYGKDLTIGAALILQKVSLFKPLRSAHYLNITLRNLIKVFSKENGPPSEQKYSAYSLQFADPGIDYCGKANTTEKMSTLENGRVDNSPDHHHEFLTVNDERANRSNVQGSLINNSTVSNLEIQSTNGVEMQRQQLVVKHSLPQWTDEQLDELFATDDDDGFLF</sequence>
<organism evidence="3 4">
    <name type="scientific">Fraxinus pennsylvanica</name>
    <dbReference type="NCBI Taxonomy" id="56036"/>
    <lineage>
        <taxon>Eukaryota</taxon>
        <taxon>Viridiplantae</taxon>
        <taxon>Streptophyta</taxon>
        <taxon>Embryophyta</taxon>
        <taxon>Tracheophyta</taxon>
        <taxon>Spermatophyta</taxon>
        <taxon>Magnoliopsida</taxon>
        <taxon>eudicotyledons</taxon>
        <taxon>Gunneridae</taxon>
        <taxon>Pentapetalae</taxon>
        <taxon>asterids</taxon>
        <taxon>lamiids</taxon>
        <taxon>Lamiales</taxon>
        <taxon>Oleaceae</taxon>
        <taxon>Oleeae</taxon>
        <taxon>Fraxinus</taxon>
    </lineage>
</organism>
<dbReference type="PANTHER" id="PTHR14523:SF1">
    <property type="entry name" value="HOMOLOGOUS RECOMBINATION OB-FOLD PROTEIN"/>
    <property type="match status" value="1"/>
</dbReference>
<feature type="domain" description="Homologous recombination OB-fold protein OB-fold" evidence="2">
    <location>
        <begin position="199"/>
        <end position="284"/>
    </location>
</feature>
<feature type="region of interest" description="Disordered" evidence="1">
    <location>
        <begin position="1"/>
        <end position="106"/>
    </location>
</feature>
<accession>A0AAD1ZPN0</accession>
<dbReference type="InterPro" id="IPR028045">
    <property type="entry name" value="HROB"/>
</dbReference>
<dbReference type="Proteomes" id="UP000834106">
    <property type="component" value="Chromosome 13"/>
</dbReference>
<protein>
    <recommendedName>
        <fullName evidence="2">Homologous recombination OB-fold protein OB-fold domain-containing protein</fullName>
    </recommendedName>
</protein>
<feature type="compositionally biased region" description="Basic residues" evidence="1">
    <location>
        <begin position="52"/>
        <end position="61"/>
    </location>
</feature>
<evidence type="ECO:0000256" key="1">
    <source>
        <dbReference type="SAM" id="MobiDB-lite"/>
    </source>
</evidence>
<reference evidence="3" key="1">
    <citation type="submission" date="2023-05" db="EMBL/GenBank/DDBJ databases">
        <authorList>
            <person name="Huff M."/>
        </authorList>
    </citation>
    <scope>NUCLEOTIDE SEQUENCE</scope>
</reference>
<evidence type="ECO:0000313" key="4">
    <source>
        <dbReference type="Proteomes" id="UP000834106"/>
    </source>
</evidence>
<evidence type="ECO:0000313" key="3">
    <source>
        <dbReference type="EMBL" id="CAI9773701.1"/>
    </source>
</evidence>